<dbReference type="EMBL" id="VSRR010025934">
    <property type="protein sequence ID" value="MPC67228.1"/>
    <property type="molecule type" value="Genomic_DNA"/>
</dbReference>
<keyword evidence="2" id="KW-1185">Reference proteome</keyword>
<organism evidence="1 2">
    <name type="scientific">Portunus trituberculatus</name>
    <name type="common">Swimming crab</name>
    <name type="synonym">Neptunus trituberculatus</name>
    <dbReference type="NCBI Taxonomy" id="210409"/>
    <lineage>
        <taxon>Eukaryota</taxon>
        <taxon>Metazoa</taxon>
        <taxon>Ecdysozoa</taxon>
        <taxon>Arthropoda</taxon>
        <taxon>Crustacea</taxon>
        <taxon>Multicrustacea</taxon>
        <taxon>Malacostraca</taxon>
        <taxon>Eumalacostraca</taxon>
        <taxon>Eucarida</taxon>
        <taxon>Decapoda</taxon>
        <taxon>Pleocyemata</taxon>
        <taxon>Brachyura</taxon>
        <taxon>Eubrachyura</taxon>
        <taxon>Portunoidea</taxon>
        <taxon>Portunidae</taxon>
        <taxon>Portuninae</taxon>
        <taxon>Portunus</taxon>
    </lineage>
</organism>
<evidence type="ECO:0000313" key="2">
    <source>
        <dbReference type="Proteomes" id="UP000324222"/>
    </source>
</evidence>
<accession>A0A5B7HE98</accession>
<comment type="caution">
    <text evidence="1">The sequence shown here is derived from an EMBL/GenBank/DDBJ whole genome shotgun (WGS) entry which is preliminary data.</text>
</comment>
<evidence type="ECO:0000313" key="1">
    <source>
        <dbReference type="EMBL" id="MPC67228.1"/>
    </source>
</evidence>
<dbReference type="Proteomes" id="UP000324222">
    <property type="component" value="Unassembled WGS sequence"/>
</dbReference>
<dbReference type="AlphaFoldDB" id="A0A5B7HE98"/>
<name>A0A5B7HE98_PORTR</name>
<protein>
    <submittedName>
        <fullName evidence="1">Uncharacterized protein</fullName>
    </submittedName>
</protein>
<proteinExistence type="predicted"/>
<sequence length="65" mass="7081">MTNNNIEADKRYWNLAIPCLITTAGKDAPGRVLLRWRGNSYSQGVGEFLKAVVGGSCLSVRVTVI</sequence>
<gene>
    <name evidence="1" type="ORF">E2C01_061397</name>
</gene>
<reference evidence="1 2" key="1">
    <citation type="submission" date="2019-05" db="EMBL/GenBank/DDBJ databases">
        <title>Another draft genome of Portunus trituberculatus and its Hox gene families provides insights of decapod evolution.</title>
        <authorList>
            <person name="Jeong J.-H."/>
            <person name="Song I."/>
            <person name="Kim S."/>
            <person name="Choi T."/>
            <person name="Kim D."/>
            <person name="Ryu S."/>
            <person name="Kim W."/>
        </authorList>
    </citation>
    <scope>NUCLEOTIDE SEQUENCE [LARGE SCALE GENOMIC DNA]</scope>
    <source>
        <tissue evidence="1">Muscle</tissue>
    </source>
</reference>